<proteinExistence type="predicted"/>
<protein>
    <submittedName>
        <fullName evidence="1">Uncharacterized protein</fullName>
    </submittedName>
</protein>
<reference evidence="1 2" key="1">
    <citation type="submission" date="2020-09" db="EMBL/GenBank/DDBJ databases">
        <title>De no assembly of potato wild relative species, Solanum commersonii.</title>
        <authorList>
            <person name="Cho K."/>
        </authorList>
    </citation>
    <scope>NUCLEOTIDE SEQUENCE [LARGE SCALE GENOMIC DNA]</scope>
    <source>
        <strain evidence="1">LZ3.2</strain>
        <tissue evidence="1">Leaf</tissue>
    </source>
</reference>
<comment type="caution">
    <text evidence="1">The sequence shown here is derived from an EMBL/GenBank/DDBJ whole genome shotgun (WGS) entry which is preliminary data.</text>
</comment>
<gene>
    <name evidence="1" type="ORF">H5410_041057</name>
</gene>
<evidence type="ECO:0000313" key="2">
    <source>
        <dbReference type="Proteomes" id="UP000824120"/>
    </source>
</evidence>
<keyword evidence="2" id="KW-1185">Reference proteome</keyword>
<dbReference type="EMBL" id="JACXVP010000008">
    <property type="protein sequence ID" value="KAG5590543.1"/>
    <property type="molecule type" value="Genomic_DNA"/>
</dbReference>
<sequence>MNLKTRGGQGNTKFEEEDLWRIANGRKRGSAGVQACECLACAYSSKEQTDRTDERKGTECIIRHACFQWRRFQDHDKHENLYIDEILTFMRDRHMRYPEYYDSTDRILDLNFYSNFKQRYDKISEEATTVGGISFTQLINEFEWNEDMINYVWGIRPYPGDMY</sequence>
<accession>A0A9J5XSL0</accession>
<organism evidence="1 2">
    <name type="scientific">Solanum commersonii</name>
    <name type="common">Commerson's wild potato</name>
    <name type="synonym">Commerson's nightshade</name>
    <dbReference type="NCBI Taxonomy" id="4109"/>
    <lineage>
        <taxon>Eukaryota</taxon>
        <taxon>Viridiplantae</taxon>
        <taxon>Streptophyta</taxon>
        <taxon>Embryophyta</taxon>
        <taxon>Tracheophyta</taxon>
        <taxon>Spermatophyta</taxon>
        <taxon>Magnoliopsida</taxon>
        <taxon>eudicotyledons</taxon>
        <taxon>Gunneridae</taxon>
        <taxon>Pentapetalae</taxon>
        <taxon>asterids</taxon>
        <taxon>lamiids</taxon>
        <taxon>Solanales</taxon>
        <taxon>Solanaceae</taxon>
        <taxon>Solanoideae</taxon>
        <taxon>Solaneae</taxon>
        <taxon>Solanum</taxon>
    </lineage>
</organism>
<evidence type="ECO:0000313" key="1">
    <source>
        <dbReference type="EMBL" id="KAG5590543.1"/>
    </source>
</evidence>
<dbReference type="AlphaFoldDB" id="A0A9J5XSL0"/>
<name>A0A9J5XSL0_SOLCO</name>
<dbReference type="Proteomes" id="UP000824120">
    <property type="component" value="Chromosome 8"/>
</dbReference>